<dbReference type="CDD" id="cd11524">
    <property type="entry name" value="SYLF"/>
    <property type="match status" value="1"/>
</dbReference>
<reference evidence="4" key="1">
    <citation type="submission" date="2020-06" db="EMBL/GenBank/DDBJ databases">
        <title>Draft genomic sequecing of Geomonas sp. Red745.</title>
        <authorList>
            <person name="Itoh H."/>
            <person name="Xu Z.X."/>
            <person name="Ushijima N."/>
            <person name="Masuda Y."/>
            <person name="Shiratori Y."/>
            <person name="Senoo K."/>
        </authorList>
    </citation>
    <scope>NUCLEOTIDE SEQUENCE [LARGE SCALE GENOMIC DNA]</scope>
    <source>
        <strain evidence="4">Red745</strain>
    </source>
</reference>
<proteinExistence type="predicted"/>
<dbReference type="EMBL" id="BLXZ01000010">
    <property type="protein sequence ID" value="GFO70482.1"/>
    <property type="molecule type" value="Genomic_DNA"/>
</dbReference>
<keyword evidence="4" id="KW-1185">Reference proteome</keyword>
<feature type="signal peptide" evidence="1">
    <location>
        <begin position="1"/>
        <end position="26"/>
    </location>
</feature>
<dbReference type="InterPro" id="IPR007461">
    <property type="entry name" value="Ysc84_actin-binding"/>
</dbReference>
<gene>
    <name evidence="3" type="ORF">GMLC_40610</name>
</gene>
<dbReference type="RefSeq" id="WP_183363097.1">
    <property type="nucleotide sequence ID" value="NZ_BLXZ01000010.1"/>
</dbReference>
<evidence type="ECO:0000313" key="3">
    <source>
        <dbReference type="EMBL" id="GFO70482.1"/>
    </source>
</evidence>
<dbReference type="AlphaFoldDB" id="A0A6V8NCW8"/>
<sequence>MKVVRSITVAALALLLIGALTTAALARDNVKDVRDSANVLQTIMKIPEKGIPPALLRDAQAIVIVPDAIKGAFIVGGRHGTGVVVVRQEGGGWSDPAFVSLTGGSIGWQVGGQATDVILVFKHRKGVEGLLKGKFTLGADAAVAAGPVGRSAEAATDIMLKSEILSYSRSRGLFAGVSLEGASLQVDEDATAEYYGGGVRAADVLSGKGGKATPEVKHLKQLLHTYSTMK</sequence>
<evidence type="ECO:0000259" key="2">
    <source>
        <dbReference type="Pfam" id="PF04366"/>
    </source>
</evidence>
<feature type="domain" description="Ysc84 actin-binding" evidence="2">
    <location>
        <begin position="102"/>
        <end position="225"/>
    </location>
</feature>
<dbReference type="GO" id="GO:0035091">
    <property type="term" value="F:phosphatidylinositol binding"/>
    <property type="evidence" value="ECO:0007669"/>
    <property type="project" value="TreeGrafter"/>
</dbReference>
<feature type="chain" id="PRO_5027750310" description="Ysc84 actin-binding domain-containing protein" evidence="1">
    <location>
        <begin position="27"/>
        <end position="230"/>
    </location>
</feature>
<dbReference type="PANTHER" id="PTHR15629">
    <property type="entry name" value="SH3YL1 PROTEIN"/>
    <property type="match status" value="1"/>
</dbReference>
<comment type="caution">
    <text evidence="3">The sequence shown here is derived from an EMBL/GenBank/DDBJ whole genome shotgun (WGS) entry which is preliminary data.</text>
</comment>
<evidence type="ECO:0000313" key="4">
    <source>
        <dbReference type="Proteomes" id="UP000587586"/>
    </source>
</evidence>
<evidence type="ECO:0000256" key="1">
    <source>
        <dbReference type="SAM" id="SignalP"/>
    </source>
</evidence>
<dbReference type="Pfam" id="PF04366">
    <property type="entry name" value="Ysc84"/>
    <property type="match status" value="1"/>
</dbReference>
<dbReference type="PANTHER" id="PTHR15629:SF2">
    <property type="entry name" value="SH3 DOMAIN-CONTAINING YSC84-LIKE PROTEIN 1"/>
    <property type="match status" value="1"/>
</dbReference>
<organism evidence="3 4">
    <name type="scientific">Geomonas limicola</name>
    <dbReference type="NCBI Taxonomy" id="2740186"/>
    <lineage>
        <taxon>Bacteria</taxon>
        <taxon>Pseudomonadati</taxon>
        <taxon>Thermodesulfobacteriota</taxon>
        <taxon>Desulfuromonadia</taxon>
        <taxon>Geobacterales</taxon>
        <taxon>Geobacteraceae</taxon>
        <taxon>Geomonas</taxon>
    </lineage>
</organism>
<accession>A0A6V8NCW8</accession>
<dbReference type="Proteomes" id="UP000587586">
    <property type="component" value="Unassembled WGS sequence"/>
</dbReference>
<dbReference type="InterPro" id="IPR051702">
    <property type="entry name" value="SH3_domain_YSC84-like"/>
</dbReference>
<protein>
    <recommendedName>
        <fullName evidence="2">Ysc84 actin-binding domain-containing protein</fullName>
    </recommendedName>
</protein>
<keyword evidence="1" id="KW-0732">Signal</keyword>
<name>A0A6V8NCW8_9BACT</name>